<evidence type="ECO:0000313" key="2">
    <source>
        <dbReference type="EMBL" id="KAK9221031.1"/>
    </source>
</evidence>
<gene>
    <name evidence="2" type="ORF">WN944_009455</name>
</gene>
<reference evidence="2 3" key="1">
    <citation type="submission" date="2024-05" db="EMBL/GenBank/DDBJ databases">
        <title>Haplotype-resolved chromosome-level genome assembly of Huyou (Citrus changshanensis).</title>
        <authorList>
            <person name="Miao C."/>
            <person name="Chen W."/>
            <person name="Wu Y."/>
            <person name="Wang L."/>
            <person name="Zhao S."/>
            <person name="Grierson D."/>
            <person name="Xu C."/>
            <person name="Chen K."/>
        </authorList>
    </citation>
    <scope>NUCLEOTIDE SEQUENCE [LARGE SCALE GENOMIC DNA]</scope>
    <source>
        <strain evidence="2">01-14</strain>
        <tissue evidence="2">Leaf</tissue>
    </source>
</reference>
<feature type="region of interest" description="Disordered" evidence="1">
    <location>
        <begin position="61"/>
        <end position="98"/>
    </location>
</feature>
<evidence type="ECO:0000256" key="1">
    <source>
        <dbReference type="SAM" id="MobiDB-lite"/>
    </source>
</evidence>
<feature type="compositionally biased region" description="Basic and acidic residues" evidence="1">
    <location>
        <begin position="86"/>
        <end position="98"/>
    </location>
</feature>
<comment type="caution">
    <text evidence="2">The sequence shown here is derived from an EMBL/GenBank/DDBJ whole genome shotgun (WGS) entry which is preliminary data.</text>
</comment>
<feature type="compositionally biased region" description="Low complexity" evidence="1">
    <location>
        <begin position="71"/>
        <end position="83"/>
    </location>
</feature>
<evidence type="ECO:0000313" key="3">
    <source>
        <dbReference type="Proteomes" id="UP001428341"/>
    </source>
</evidence>
<dbReference type="AlphaFoldDB" id="A0AAP0MS71"/>
<accession>A0AAP0MS71</accession>
<sequence>MNNLKSSRSRIFIDEVDEEARSLSVHDHENELLEELMMKDSYSPRPLHFFLEELHVKAKEKANHPLQTTPSSSAACDNNSSSSVLQDKKLDHQVDRVHDQDQDELDALLWDDFYNPRPLHFFLEELNKLNDKQKNTNGED</sequence>
<dbReference type="Proteomes" id="UP001428341">
    <property type="component" value="Unassembled WGS sequence"/>
</dbReference>
<keyword evidence="3" id="KW-1185">Reference proteome</keyword>
<dbReference type="EMBL" id="JBCGBO010000002">
    <property type="protein sequence ID" value="KAK9221031.1"/>
    <property type="molecule type" value="Genomic_DNA"/>
</dbReference>
<proteinExistence type="predicted"/>
<organism evidence="2 3">
    <name type="scientific">Citrus x changshan-huyou</name>
    <dbReference type="NCBI Taxonomy" id="2935761"/>
    <lineage>
        <taxon>Eukaryota</taxon>
        <taxon>Viridiplantae</taxon>
        <taxon>Streptophyta</taxon>
        <taxon>Embryophyta</taxon>
        <taxon>Tracheophyta</taxon>
        <taxon>Spermatophyta</taxon>
        <taxon>Magnoliopsida</taxon>
        <taxon>eudicotyledons</taxon>
        <taxon>Gunneridae</taxon>
        <taxon>Pentapetalae</taxon>
        <taxon>rosids</taxon>
        <taxon>malvids</taxon>
        <taxon>Sapindales</taxon>
        <taxon>Rutaceae</taxon>
        <taxon>Aurantioideae</taxon>
        <taxon>Citrus</taxon>
    </lineage>
</organism>
<name>A0AAP0MS71_9ROSI</name>
<protein>
    <submittedName>
        <fullName evidence="2">Uncharacterized protein</fullName>
    </submittedName>
</protein>